<name>A0A4S8L8H0_DENBC</name>
<protein>
    <submittedName>
        <fullName evidence="3">Uncharacterized protein</fullName>
    </submittedName>
</protein>
<sequence length="128" mass="14438">MYSQYMMITTLLHLILAVKVKESDEKKNASVLTEHDPSSFPEQANNGFAMAMPVDLKKYLGSLFTLLKIFVAPHPLEMTKIMIWVPIFCLIPIAFCSDYVNSVTMKLAIILPLTHIPPFVTVLTILLQ</sequence>
<feature type="transmembrane region" description="Helical" evidence="1">
    <location>
        <begin position="107"/>
        <end position="127"/>
    </location>
</feature>
<reference evidence="3 4" key="1">
    <citation type="journal article" date="2019" name="Nat. Ecol. Evol.">
        <title>Megaphylogeny resolves global patterns of mushroom evolution.</title>
        <authorList>
            <person name="Varga T."/>
            <person name="Krizsan K."/>
            <person name="Foldi C."/>
            <person name="Dima B."/>
            <person name="Sanchez-Garcia M."/>
            <person name="Sanchez-Ramirez S."/>
            <person name="Szollosi G.J."/>
            <person name="Szarkandi J.G."/>
            <person name="Papp V."/>
            <person name="Albert L."/>
            <person name="Andreopoulos W."/>
            <person name="Angelini C."/>
            <person name="Antonin V."/>
            <person name="Barry K.W."/>
            <person name="Bougher N.L."/>
            <person name="Buchanan P."/>
            <person name="Buyck B."/>
            <person name="Bense V."/>
            <person name="Catcheside P."/>
            <person name="Chovatia M."/>
            <person name="Cooper J."/>
            <person name="Damon W."/>
            <person name="Desjardin D."/>
            <person name="Finy P."/>
            <person name="Geml J."/>
            <person name="Haridas S."/>
            <person name="Hughes K."/>
            <person name="Justo A."/>
            <person name="Karasinski D."/>
            <person name="Kautmanova I."/>
            <person name="Kiss B."/>
            <person name="Kocsube S."/>
            <person name="Kotiranta H."/>
            <person name="LaButti K.M."/>
            <person name="Lechner B.E."/>
            <person name="Liimatainen K."/>
            <person name="Lipzen A."/>
            <person name="Lukacs Z."/>
            <person name="Mihaltcheva S."/>
            <person name="Morgado L.N."/>
            <person name="Niskanen T."/>
            <person name="Noordeloos M.E."/>
            <person name="Ohm R.A."/>
            <person name="Ortiz-Santana B."/>
            <person name="Ovrebo C."/>
            <person name="Racz N."/>
            <person name="Riley R."/>
            <person name="Savchenko A."/>
            <person name="Shiryaev A."/>
            <person name="Soop K."/>
            <person name="Spirin V."/>
            <person name="Szebenyi C."/>
            <person name="Tomsovsky M."/>
            <person name="Tulloss R.E."/>
            <person name="Uehling J."/>
            <person name="Grigoriev I.V."/>
            <person name="Vagvolgyi C."/>
            <person name="Papp T."/>
            <person name="Martin F.M."/>
            <person name="Miettinen O."/>
            <person name="Hibbett D.S."/>
            <person name="Nagy L.G."/>
        </authorList>
    </citation>
    <scope>NUCLEOTIDE SEQUENCE [LARGE SCALE GENOMIC DNA]</scope>
    <source>
        <strain evidence="3 4">CBS 962.96</strain>
    </source>
</reference>
<feature type="chain" id="PRO_5020773687" evidence="2">
    <location>
        <begin position="18"/>
        <end position="128"/>
    </location>
</feature>
<keyword evidence="1" id="KW-0472">Membrane</keyword>
<evidence type="ECO:0000313" key="3">
    <source>
        <dbReference type="EMBL" id="THU84989.1"/>
    </source>
</evidence>
<dbReference type="EMBL" id="ML179570">
    <property type="protein sequence ID" value="THU84989.1"/>
    <property type="molecule type" value="Genomic_DNA"/>
</dbReference>
<gene>
    <name evidence="3" type="ORF">K435DRAFT_806253</name>
</gene>
<evidence type="ECO:0000313" key="4">
    <source>
        <dbReference type="Proteomes" id="UP000297245"/>
    </source>
</evidence>
<keyword evidence="4" id="KW-1185">Reference proteome</keyword>
<evidence type="ECO:0000256" key="1">
    <source>
        <dbReference type="SAM" id="Phobius"/>
    </source>
</evidence>
<evidence type="ECO:0000256" key="2">
    <source>
        <dbReference type="SAM" id="SignalP"/>
    </source>
</evidence>
<feature type="transmembrane region" description="Helical" evidence="1">
    <location>
        <begin position="81"/>
        <end position="100"/>
    </location>
</feature>
<accession>A0A4S8L8H0</accession>
<keyword evidence="1" id="KW-1133">Transmembrane helix</keyword>
<keyword evidence="2" id="KW-0732">Signal</keyword>
<organism evidence="3 4">
    <name type="scientific">Dendrothele bispora (strain CBS 962.96)</name>
    <dbReference type="NCBI Taxonomy" id="1314807"/>
    <lineage>
        <taxon>Eukaryota</taxon>
        <taxon>Fungi</taxon>
        <taxon>Dikarya</taxon>
        <taxon>Basidiomycota</taxon>
        <taxon>Agaricomycotina</taxon>
        <taxon>Agaricomycetes</taxon>
        <taxon>Agaricomycetidae</taxon>
        <taxon>Agaricales</taxon>
        <taxon>Agaricales incertae sedis</taxon>
        <taxon>Dendrothele</taxon>
    </lineage>
</organism>
<keyword evidence="1" id="KW-0812">Transmembrane</keyword>
<proteinExistence type="predicted"/>
<dbReference type="AlphaFoldDB" id="A0A4S8L8H0"/>
<feature type="signal peptide" evidence="2">
    <location>
        <begin position="1"/>
        <end position="17"/>
    </location>
</feature>
<dbReference type="Proteomes" id="UP000297245">
    <property type="component" value="Unassembled WGS sequence"/>
</dbReference>